<keyword evidence="2" id="KW-0238">DNA-binding</keyword>
<feature type="domain" description="HTH marR-type" evidence="1">
    <location>
        <begin position="14"/>
        <end position="63"/>
    </location>
</feature>
<accession>A0A7W9GUU9</accession>
<organism evidence="2 3">
    <name type="scientific">Jiangella mangrovi</name>
    <dbReference type="NCBI Taxonomy" id="1524084"/>
    <lineage>
        <taxon>Bacteria</taxon>
        <taxon>Bacillati</taxon>
        <taxon>Actinomycetota</taxon>
        <taxon>Actinomycetes</taxon>
        <taxon>Jiangellales</taxon>
        <taxon>Jiangellaceae</taxon>
        <taxon>Jiangella</taxon>
    </lineage>
</organism>
<dbReference type="CDD" id="cd05403">
    <property type="entry name" value="NT_KNTase_like"/>
    <property type="match status" value="1"/>
</dbReference>
<dbReference type="InterPro" id="IPR036390">
    <property type="entry name" value="WH_DNA-bd_sf"/>
</dbReference>
<dbReference type="CDD" id="cd00090">
    <property type="entry name" value="HTH_ARSR"/>
    <property type="match status" value="1"/>
</dbReference>
<dbReference type="AlphaFoldDB" id="A0A7W9GUU9"/>
<dbReference type="SUPFAM" id="SSF46785">
    <property type="entry name" value="Winged helix' DNA-binding domain"/>
    <property type="match status" value="1"/>
</dbReference>
<dbReference type="GO" id="GO:0043565">
    <property type="term" value="F:sequence-specific DNA binding"/>
    <property type="evidence" value="ECO:0007669"/>
    <property type="project" value="InterPro"/>
</dbReference>
<dbReference type="EMBL" id="JACHMM010000001">
    <property type="protein sequence ID" value="MBB5790086.1"/>
    <property type="molecule type" value="Genomic_DNA"/>
</dbReference>
<evidence type="ECO:0000259" key="1">
    <source>
        <dbReference type="Pfam" id="PF12802"/>
    </source>
</evidence>
<name>A0A7W9GUU9_9ACTN</name>
<comment type="caution">
    <text evidence="2">The sequence shown here is derived from an EMBL/GenBank/DDBJ whole genome shotgun (WGS) entry which is preliminary data.</text>
</comment>
<protein>
    <submittedName>
        <fullName evidence="2">DNA-binding transcriptional ArsR family regulator</fullName>
    </submittedName>
</protein>
<evidence type="ECO:0000313" key="2">
    <source>
        <dbReference type="EMBL" id="MBB5790086.1"/>
    </source>
</evidence>
<dbReference type="InterPro" id="IPR000835">
    <property type="entry name" value="HTH_MarR-typ"/>
</dbReference>
<dbReference type="InterPro" id="IPR000485">
    <property type="entry name" value="AsnC-type_HTH_dom"/>
</dbReference>
<dbReference type="RefSeq" id="WP_221441232.1">
    <property type="nucleotide sequence ID" value="NZ_JACHMM010000001.1"/>
</dbReference>
<evidence type="ECO:0000313" key="3">
    <source>
        <dbReference type="Proteomes" id="UP000542813"/>
    </source>
</evidence>
<reference evidence="2 3" key="1">
    <citation type="submission" date="2020-08" db="EMBL/GenBank/DDBJ databases">
        <title>Sequencing the genomes of 1000 actinobacteria strains.</title>
        <authorList>
            <person name="Klenk H.-P."/>
        </authorList>
    </citation>
    <scope>NUCLEOTIDE SEQUENCE [LARGE SCALE GENOMIC DNA]</scope>
    <source>
        <strain evidence="2 3">DSM 102122</strain>
    </source>
</reference>
<dbReference type="InterPro" id="IPR011991">
    <property type="entry name" value="ArsR-like_HTH"/>
</dbReference>
<dbReference type="Gene3D" id="1.10.10.10">
    <property type="entry name" value="Winged helix-like DNA-binding domain superfamily/Winged helix DNA-binding domain"/>
    <property type="match status" value="1"/>
</dbReference>
<dbReference type="Proteomes" id="UP000542813">
    <property type="component" value="Unassembled WGS sequence"/>
</dbReference>
<dbReference type="GO" id="GO:0003700">
    <property type="term" value="F:DNA-binding transcription factor activity"/>
    <property type="evidence" value="ECO:0007669"/>
    <property type="project" value="InterPro"/>
</dbReference>
<keyword evidence="3" id="KW-1185">Reference proteome</keyword>
<dbReference type="InterPro" id="IPR036388">
    <property type="entry name" value="WH-like_DNA-bd_sf"/>
</dbReference>
<gene>
    <name evidence="2" type="ORF">HD601_004661</name>
</gene>
<sequence length="196" mass="21335">MSAPSLLPLLRTQTQGVLLAWLYLHPEERHSLTDLARRLGVSVSTIHREADRLVEAGLLTDSHVGRSRLVQARTDTAVFQPLADLLAVTYGPIPVLTGLLSGFPGVLRAYVYGSWAARYQGHGGEPPNDVDVLVVGTPDRDDLYDVAAAARQQLGREVNIRQISAEVWDDPEPAGFVATVRSRPIVELDVRESAPA</sequence>
<dbReference type="PRINTS" id="PR00033">
    <property type="entry name" value="HTHASNC"/>
</dbReference>
<dbReference type="Pfam" id="PF12802">
    <property type="entry name" value="MarR_2"/>
    <property type="match status" value="1"/>
</dbReference>
<proteinExistence type="predicted"/>